<evidence type="ECO:0000259" key="2">
    <source>
        <dbReference type="Pfam" id="PF15442"/>
    </source>
</evidence>
<feature type="compositionally biased region" description="Basic and acidic residues" evidence="1">
    <location>
        <begin position="582"/>
        <end position="601"/>
    </location>
</feature>
<feature type="compositionally biased region" description="Basic residues" evidence="1">
    <location>
        <begin position="559"/>
        <end position="568"/>
    </location>
</feature>
<reference evidence="3 4" key="1">
    <citation type="journal article" date="2020" name="Nature">
        <title>Six reference-quality genomes reveal evolution of bat adaptations.</title>
        <authorList>
            <person name="Jebb D."/>
            <person name="Huang Z."/>
            <person name="Pippel M."/>
            <person name="Hughes G.M."/>
            <person name="Lavrichenko K."/>
            <person name="Devanna P."/>
            <person name="Winkler S."/>
            <person name="Jermiin L.S."/>
            <person name="Skirmuntt E.C."/>
            <person name="Katzourakis A."/>
            <person name="Burkitt-Gray L."/>
            <person name="Ray D.A."/>
            <person name="Sullivan K.A.M."/>
            <person name="Roscito J.G."/>
            <person name="Kirilenko B.M."/>
            <person name="Davalos L.M."/>
            <person name="Corthals A.P."/>
            <person name="Power M.L."/>
            <person name="Jones G."/>
            <person name="Ransome R.D."/>
            <person name="Dechmann D.K.N."/>
            <person name="Locatelli A.G."/>
            <person name="Puechmaille S.J."/>
            <person name="Fedrigo O."/>
            <person name="Jarvis E.D."/>
            <person name="Hiller M."/>
            <person name="Vernes S.C."/>
            <person name="Myers E.W."/>
            <person name="Teeling E.C."/>
        </authorList>
    </citation>
    <scope>NUCLEOTIDE SEQUENCE [LARGE SCALE GENOMIC DNA]</scope>
    <source>
        <strain evidence="3">MMolMol1</strain>
        <tissue evidence="3">Muscle</tissue>
    </source>
</reference>
<feature type="domain" description="DUF4629" evidence="2">
    <location>
        <begin position="496"/>
        <end position="643"/>
    </location>
</feature>
<dbReference type="InParanoid" id="A0A7J8E188"/>
<feature type="compositionally biased region" description="Polar residues" evidence="1">
    <location>
        <begin position="841"/>
        <end position="861"/>
    </location>
</feature>
<protein>
    <recommendedName>
        <fullName evidence="2">DUF4629 domain-containing protein</fullName>
    </recommendedName>
</protein>
<dbReference type="InterPro" id="IPR040292">
    <property type="entry name" value="C2orf78-like"/>
</dbReference>
<accession>A0A7J8E188</accession>
<organism evidence="3 4">
    <name type="scientific">Molossus molossus</name>
    <name type="common">Pallas' mastiff bat</name>
    <name type="synonym">Vespertilio molossus</name>
    <dbReference type="NCBI Taxonomy" id="27622"/>
    <lineage>
        <taxon>Eukaryota</taxon>
        <taxon>Metazoa</taxon>
        <taxon>Chordata</taxon>
        <taxon>Craniata</taxon>
        <taxon>Vertebrata</taxon>
        <taxon>Euteleostomi</taxon>
        <taxon>Mammalia</taxon>
        <taxon>Eutheria</taxon>
        <taxon>Laurasiatheria</taxon>
        <taxon>Chiroptera</taxon>
        <taxon>Yangochiroptera</taxon>
        <taxon>Molossidae</taxon>
        <taxon>Molossus</taxon>
    </lineage>
</organism>
<evidence type="ECO:0000313" key="4">
    <source>
        <dbReference type="Proteomes" id="UP000550707"/>
    </source>
</evidence>
<sequence length="1009" mass="108830">MCSLASATQTSSSLASTVDISSSSLTMSENFQNPPLLGPSKSLQLSLPVVSNAASLTGSVCNFSRISAPAVSAAWLLPSASGTSFQPPMGSAYLYQHASTTMLSGVTGQSQISTSAASNPGIFERALTGNTEKKSSSFRDFTVTVIDQDAAVSSMSMASQYDKTSDANKMVPLYPSLSARLVQGAPSQIANQGHSLSLPYQEGSQVYYYNQDTLGPLLSGERGPYLQSYGSVSYTESRVSVPQPEMVMVLKKVQPTNVIAPASTPGIYYSVPAQSIAQTSFQVMETSLGIETSLRFQPPGQTFCLPQKPEFPTSCSNSNIQILENNPPPELMDTSMAAPVQSPSNFLALPPAPSQKQKDNKNSDNINTMLSKPLDVYQIQTENQDTPLLPLEIPDIHQLLAYIDPVGQEDQSGCENAGLGKSFLSVKDQGTLEDGTESNDGFADIATLVEDIQLPPVLNSLDDLDQSKVPKVMTTKDTRAIKLNEEQKNSSVIKAPSDQGRKNKHMASEPISGAPKAKIKPESPDCIIVGDLAVCNAAANDRAPSNTAKQSNSKPQKAAPRRISKAKSHGQEKPKRTNKNNKKAEESKQSGNKVKVEEKPMIPKMKWKKNQPELTQETFKKPRSCLGMHMLESVQVFHALGKKTDKKTELSSSRALRNANNPKELRPPMAIKRWLDTSREDKSPEKTQAKRQKPDGSAEKECSAQSEYELPPPGKVKLVPLVFPTLDKPQARPVPRRPQSLPSRRPAVTNPAQPGSNSAQPTAGNSSQPMPASTTGAARPPRPISTNPAQSGLTSHVPSGSNSAQPTAVNPSQPSAASLTSPSKPVQPISTNPARPDLTNFVPSGSNSAQPTAVDSSQPTPASLAGPARPAQPISTNPVRPGVSYPKWPSVPQSAASRPVPYKTSACTSFQQKPVHTAVTKPWAPPKPQNQYLLQDFAHQPIPWRRPDILGPIMSKPITDEQRPEREAMKKKAQLERENAAKYTSLGKMQYFIEREKEMGISQYYGYAK</sequence>
<dbReference type="InterPro" id="IPR027898">
    <property type="entry name" value="DUF4629"/>
</dbReference>
<dbReference type="FunCoup" id="A0A7J8E188">
    <property type="interactions" value="10"/>
</dbReference>
<feature type="compositionally biased region" description="Low complexity" evidence="1">
    <location>
        <begin position="715"/>
        <end position="724"/>
    </location>
</feature>
<comment type="caution">
    <text evidence="3">The sequence shown here is derived from an EMBL/GenBank/DDBJ whole genome shotgun (WGS) entry which is preliminary data.</text>
</comment>
<dbReference type="PANTHER" id="PTHR31466">
    <property type="entry name" value="GENE 5591-RELATED"/>
    <property type="match status" value="1"/>
</dbReference>
<dbReference type="EMBL" id="JACASF010000015">
    <property type="protein sequence ID" value="KAF6429019.1"/>
    <property type="molecule type" value="Genomic_DNA"/>
</dbReference>
<dbReference type="Proteomes" id="UP000550707">
    <property type="component" value="Unassembled WGS sequence"/>
</dbReference>
<feature type="compositionally biased region" description="Polar residues" evidence="1">
    <location>
        <begin position="543"/>
        <end position="555"/>
    </location>
</feature>
<feature type="compositionally biased region" description="Low complexity" evidence="1">
    <location>
        <begin position="737"/>
        <end position="746"/>
    </location>
</feature>
<proteinExistence type="predicted"/>
<dbReference type="Pfam" id="PF15442">
    <property type="entry name" value="DUF4629"/>
    <property type="match status" value="1"/>
</dbReference>
<gene>
    <name evidence="3" type="ORF">HJG59_001857</name>
</gene>
<dbReference type="AlphaFoldDB" id="A0A7J8E188"/>
<feature type="region of interest" description="Disordered" evidence="1">
    <location>
        <begin position="945"/>
        <end position="969"/>
    </location>
</feature>
<feature type="region of interest" description="Disordered" evidence="1">
    <location>
        <begin position="542"/>
        <end position="616"/>
    </location>
</feature>
<name>A0A7J8E188_MOLMO</name>
<dbReference type="PANTHER" id="PTHR31466:SF1">
    <property type="entry name" value="RIKEN CDNA 4930433I11 GENE"/>
    <property type="match status" value="1"/>
</dbReference>
<feature type="region of interest" description="Disordered" evidence="1">
    <location>
        <begin position="483"/>
        <end position="522"/>
    </location>
</feature>
<keyword evidence="4" id="KW-1185">Reference proteome</keyword>
<feature type="compositionally biased region" description="Polar residues" evidence="1">
    <location>
        <begin position="750"/>
        <end position="776"/>
    </location>
</feature>
<feature type="compositionally biased region" description="Polar residues" evidence="1">
    <location>
        <begin position="650"/>
        <end position="661"/>
    </location>
</feature>
<evidence type="ECO:0000313" key="3">
    <source>
        <dbReference type="EMBL" id="KAF6429019.1"/>
    </source>
</evidence>
<feature type="region of interest" description="Disordered" evidence="1">
    <location>
        <begin position="643"/>
        <end position="900"/>
    </location>
</feature>
<feature type="compositionally biased region" description="Basic and acidic residues" evidence="1">
    <location>
        <begin position="958"/>
        <end position="969"/>
    </location>
</feature>
<feature type="compositionally biased region" description="Polar residues" evidence="1">
    <location>
        <begin position="784"/>
        <end position="833"/>
    </location>
</feature>
<feature type="compositionally biased region" description="Basic and acidic residues" evidence="1">
    <location>
        <begin position="673"/>
        <end position="702"/>
    </location>
</feature>
<evidence type="ECO:0000256" key="1">
    <source>
        <dbReference type="SAM" id="MobiDB-lite"/>
    </source>
</evidence>